<dbReference type="Gene3D" id="3.50.50.60">
    <property type="entry name" value="FAD/NAD(P)-binding domain"/>
    <property type="match status" value="1"/>
</dbReference>
<dbReference type="EMBL" id="JACHXA010000001">
    <property type="protein sequence ID" value="MBB3064150.1"/>
    <property type="molecule type" value="Genomic_DNA"/>
</dbReference>
<dbReference type="Gene3D" id="3.30.9.10">
    <property type="entry name" value="D-Amino Acid Oxidase, subunit A, domain 2"/>
    <property type="match status" value="1"/>
</dbReference>
<evidence type="ECO:0000256" key="3">
    <source>
        <dbReference type="ARBA" id="ARBA00022827"/>
    </source>
</evidence>
<gene>
    <name evidence="7" type="ORF">FHR98_000415</name>
</gene>
<dbReference type="PANTHER" id="PTHR43104">
    <property type="entry name" value="L-2-HYDROXYGLUTARATE DEHYDROGENASE, MITOCHONDRIAL"/>
    <property type="match status" value="1"/>
</dbReference>
<dbReference type="SUPFAM" id="SSF51905">
    <property type="entry name" value="FAD/NAD(P)-binding domain"/>
    <property type="match status" value="1"/>
</dbReference>
<proteinExistence type="inferred from homology"/>
<dbReference type="Pfam" id="PF01266">
    <property type="entry name" value="DAO"/>
    <property type="match status" value="1"/>
</dbReference>
<organism evidence="7 8">
    <name type="scientific">Limibacillus halophilus</name>
    <dbReference type="NCBI Taxonomy" id="1579333"/>
    <lineage>
        <taxon>Bacteria</taxon>
        <taxon>Pseudomonadati</taxon>
        <taxon>Pseudomonadota</taxon>
        <taxon>Alphaproteobacteria</taxon>
        <taxon>Rhodospirillales</taxon>
        <taxon>Rhodovibrionaceae</taxon>
        <taxon>Limibacillus</taxon>
    </lineage>
</organism>
<feature type="domain" description="FAD dependent oxidoreductase" evidence="6">
    <location>
        <begin position="6"/>
        <end position="364"/>
    </location>
</feature>
<evidence type="ECO:0000256" key="4">
    <source>
        <dbReference type="ARBA" id="ARBA00023002"/>
    </source>
</evidence>
<accession>A0A839SQY6</accession>
<dbReference type="InterPro" id="IPR006076">
    <property type="entry name" value="FAD-dep_OxRdtase"/>
</dbReference>
<dbReference type="RefSeq" id="WP_183414961.1">
    <property type="nucleotide sequence ID" value="NZ_JACHXA010000001.1"/>
</dbReference>
<evidence type="ECO:0000313" key="7">
    <source>
        <dbReference type="EMBL" id="MBB3064150.1"/>
    </source>
</evidence>
<comment type="cofactor">
    <cofactor evidence="1">
        <name>FAD</name>
        <dbReference type="ChEBI" id="CHEBI:57692"/>
    </cofactor>
</comment>
<dbReference type="PANTHER" id="PTHR43104:SF4">
    <property type="entry name" value="L-2-HYDROXYGLUTARATE DEHYDROGENASE, MITOCHONDRIAL"/>
    <property type="match status" value="1"/>
</dbReference>
<keyword evidence="4" id="KW-0560">Oxidoreductase</keyword>
<evidence type="ECO:0000256" key="1">
    <source>
        <dbReference type="ARBA" id="ARBA00001974"/>
    </source>
</evidence>
<name>A0A839SQY6_9PROT</name>
<reference evidence="7 8" key="1">
    <citation type="submission" date="2020-08" db="EMBL/GenBank/DDBJ databases">
        <title>Genomic Encyclopedia of Type Strains, Phase III (KMG-III): the genomes of soil and plant-associated and newly described type strains.</title>
        <authorList>
            <person name="Whitman W."/>
        </authorList>
    </citation>
    <scope>NUCLEOTIDE SEQUENCE [LARGE SCALE GENOMIC DNA]</scope>
    <source>
        <strain evidence="7 8">CECT 8803</strain>
    </source>
</reference>
<protein>
    <submittedName>
        <fullName evidence="7">L-2-hydroxyglutarate oxidase LhgO</fullName>
    </submittedName>
</protein>
<dbReference type="InterPro" id="IPR036188">
    <property type="entry name" value="FAD/NAD-bd_sf"/>
</dbReference>
<dbReference type="GO" id="GO:0047545">
    <property type="term" value="F:(S)-2-hydroxyglutarate dehydrogenase activity"/>
    <property type="evidence" value="ECO:0007669"/>
    <property type="project" value="TreeGrafter"/>
</dbReference>
<evidence type="ECO:0000313" key="8">
    <source>
        <dbReference type="Proteomes" id="UP000581135"/>
    </source>
</evidence>
<evidence type="ECO:0000256" key="5">
    <source>
        <dbReference type="ARBA" id="ARBA00037941"/>
    </source>
</evidence>
<sequence>MEKVEVVVIGAGVIGLAIAEALAATGREVVVVERANCIGSETSSRNSEVIHAGLYYPPGSLKARLCVAGKKMLYTYCERHGVGYRRCEKLVVASADDQLPALDAIARRATENGVETQRLTADEAKSLEPELETVGALLSPSTGIINSHDLMLSLQGGLEDSGGFLAFNTPVMDIALSEDGHTVRTGGAEPMTLKTSILVNAAGLYAEQIARKMAGLDPRHVAHQRFARGCYFTLQGRSPFSRLVYPMPEAGVLGIHLTLDLAGRPRFGPDIEWIDEPDDYRLDPSRATKFYESVRKYWPALPDGALEPGYSGIRPKIHAPGEAVPDFRIDGPAHHGIAGLVNLFGMESPGLTSSLAIGEYVCQLLRR</sequence>
<keyword evidence="8" id="KW-1185">Reference proteome</keyword>
<comment type="caution">
    <text evidence="7">The sequence shown here is derived from an EMBL/GenBank/DDBJ whole genome shotgun (WGS) entry which is preliminary data.</text>
</comment>
<keyword evidence="2" id="KW-0285">Flavoprotein</keyword>
<dbReference type="Proteomes" id="UP000581135">
    <property type="component" value="Unassembled WGS sequence"/>
</dbReference>
<evidence type="ECO:0000259" key="6">
    <source>
        <dbReference type="Pfam" id="PF01266"/>
    </source>
</evidence>
<evidence type="ECO:0000256" key="2">
    <source>
        <dbReference type="ARBA" id="ARBA00022630"/>
    </source>
</evidence>
<keyword evidence="3" id="KW-0274">FAD</keyword>
<dbReference type="AlphaFoldDB" id="A0A839SQY6"/>
<comment type="similarity">
    <text evidence="5">Belongs to the L2HGDH family.</text>
</comment>